<feature type="region of interest" description="Disordered" evidence="1">
    <location>
        <begin position="88"/>
        <end position="129"/>
    </location>
</feature>
<proteinExistence type="predicted"/>
<protein>
    <submittedName>
        <fullName evidence="2">Uncharacterized protein</fullName>
    </submittedName>
</protein>
<dbReference type="RefSeq" id="WP_163668370.1">
    <property type="nucleotide sequence ID" value="NZ_QZCE01000002.1"/>
</dbReference>
<evidence type="ECO:0000313" key="3">
    <source>
        <dbReference type="Proteomes" id="UP000473574"/>
    </source>
</evidence>
<reference evidence="2 3" key="1">
    <citation type="journal article" date="2020" name="Microb. Ecol.">
        <title>Ecogenomics of the Marine Benthic Filamentous Cyanobacterium Adonisia.</title>
        <authorList>
            <person name="Walter J.M."/>
            <person name="Coutinho F.H."/>
            <person name="Leomil L."/>
            <person name="Hargreaves P.I."/>
            <person name="Campeao M.E."/>
            <person name="Vieira V.V."/>
            <person name="Silva B.S."/>
            <person name="Fistarol G.O."/>
            <person name="Salomon P.S."/>
            <person name="Sawabe T."/>
            <person name="Mino S."/>
            <person name="Hosokawa M."/>
            <person name="Miyashita H."/>
            <person name="Maruyama F."/>
            <person name="van Verk M.C."/>
            <person name="Dutilh B.E."/>
            <person name="Thompson C.C."/>
            <person name="Thompson F.L."/>
        </authorList>
    </citation>
    <scope>NUCLEOTIDE SEQUENCE [LARGE SCALE GENOMIC DNA]</scope>
    <source>
        <strain evidence="2 3">CCMR0082</strain>
    </source>
</reference>
<name>A0A6M0SCW6_9CYAN</name>
<dbReference type="AlphaFoldDB" id="A0A6M0SCW6"/>
<sequence length="302" mass="32905">MVKTLISYTLAAGILTPPVILGNQPTEPDAQPLTSDYPLIQAAQPVQIDKPIPHNLPTVVPPPPAVVPIPQTIAPQFVTYRPERVPVARTSESLSPPEPPAPVGQEPTEFALSEPHIPTDSPDVTSEEVSLLPASPTIENSDVETPETPDSSTDLTILRDVTPQAHISSTATLKAYNIMSGERLWETTESLTVQARNHQVMLDDQAHTELILTVPNNESITVNGMDYPGGLIIRAQEDELYVINYLSGEQVMTVQPEISLTIPSFSNRTEALLAQSEPAHHWYDLDGRLPEQPPQIARRGSP</sequence>
<evidence type="ECO:0000313" key="2">
    <source>
        <dbReference type="EMBL" id="NEZ66324.1"/>
    </source>
</evidence>
<organism evidence="2 3">
    <name type="scientific">Adonisia turfae CCMR0082</name>
    <dbReference type="NCBI Taxonomy" id="2304604"/>
    <lineage>
        <taxon>Bacteria</taxon>
        <taxon>Bacillati</taxon>
        <taxon>Cyanobacteriota</taxon>
        <taxon>Adonisia</taxon>
        <taxon>Adonisia turfae</taxon>
    </lineage>
</organism>
<comment type="caution">
    <text evidence="2">The sequence shown here is derived from an EMBL/GenBank/DDBJ whole genome shotgun (WGS) entry which is preliminary data.</text>
</comment>
<accession>A0A6M0SCW6</accession>
<dbReference type="Proteomes" id="UP000473574">
    <property type="component" value="Unassembled WGS sequence"/>
</dbReference>
<evidence type="ECO:0000256" key="1">
    <source>
        <dbReference type="SAM" id="MobiDB-lite"/>
    </source>
</evidence>
<gene>
    <name evidence="2" type="ORF">D0962_26795</name>
</gene>
<dbReference type="EMBL" id="QZCE01000002">
    <property type="protein sequence ID" value="NEZ66324.1"/>
    <property type="molecule type" value="Genomic_DNA"/>
</dbReference>